<organism evidence="1 2">
    <name type="scientific">Puccinia sorghi</name>
    <dbReference type="NCBI Taxonomy" id="27349"/>
    <lineage>
        <taxon>Eukaryota</taxon>
        <taxon>Fungi</taxon>
        <taxon>Dikarya</taxon>
        <taxon>Basidiomycota</taxon>
        <taxon>Pucciniomycotina</taxon>
        <taxon>Pucciniomycetes</taxon>
        <taxon>Pucciniales</taxon>
        <taxon>Pucciniaceae</taxon>
        <taxon>Puccinia</taxon>
    </lineage>
</organism>
<dbReference type="EMBL" id="LAVV01009665">
    <property type="protein sequence ID" value="KNZ50200.1"/>
    <property type="molecule type" value="Genomic_DNA"/>
</dbReference>
<name>A0A0L6UQT5_9BASI</name>
<dbReference type="VEuPathDB" id="FungiDB:VP01_4547g2"/>
<comment type="caution">
    <text evidence="1">The sequence shown here is derived from an EMBL/GenBank/DDBJ whole genome shotgun (WGS) entry which is preliminary data.</text>
</comment>
<keyword evidence="2" id="KW-1185">Reference proteome</keyword>
<proteinExistence type="predicted"/>
<reference evidence="1 2" key="1">
    <citation type="submission" date="2015-08" db="EMBL/GenBank/DDBJ databases">
        <title>Next Generation Sequencing and Analysis of the Genome of Puccinia sorghi L Schw, the Causal Agent of Maize Common Rust.</title>
        <authorList>
            <person name="Rochi L."/>
            <person name="Burguener G."/>
            <person name="Darino M."/>
            <person name="Turjanski A."/>
            <person name="Kreff E."/>
            <person name="Dieguez M.J."/>
            <person name="Sacco F."/>
        </authorList>
    </citation>
    <scope>NUCLEOTIDE SEQUENCE [LARGE SCALE GENOMIC DNA]</scope>
    <source>
        <strain evidence="1 2">RO10H11247</strain>
    </source>
</reference>
<evidence type="ECO:0000313" key="1">
    <source>
        <dbReference type="EMBL" id="KNZ50200.1"/>
    </source>
</evidence>
<dbReference type="Proteomes" id="UP000037035">
    <property type="component" value="Unassembled WGS sequence"/>
</dbReference>
<accession>A0A0L6UQT5</accession>
<evidence type="ECO:0000313" key="2">
    <source>
        <dbReference type="Proteomes" id="UP000037035"/>
    </source>
</evidence>
<sequence>MICVPGYLQADTPELGDHAKKLDDNGLITWLVSVPHGGPFAVKNKVTIQNDHSFPDFIEIVSALWSIRGRLGGRELPQRANRAGGVPGGLEVAQSLRSEVEAGAVELGWCRDSGV</sequence>
<gene>
    <name evidence="1" type="ORF">VP01_4547g2</name>
</gene>
<dbReference type="AlphaFoldDB" id="A0A0L6UQT5"/>
<dbReference type="OrthoDB" id="10521772at2759"/>
<protein>
    <submittedName>
        <fullName evidence="1">Uncharacterized protein</fullName>
    </submittedName>
</protein>